<evidence type="ECO:0000313" key="13">
    <source>
        <dbReference type="EMBL" id="EAR95639.3"/>
    </source>
</evidence>
<dbReference type="InterPro" id="IPR011410">
    <property type="entry name" value="NDPK7"/>
</dbReference>
<dbReference type="InterPro" id="IPR001564">
    <property type="entry name" value="Nucleoside_diP_kinase"/>
</dbReference>
<keyword evidence="13" id="KW-0418">Kinase</keyword>
<evidence type="ECO:0000256" key="7">
    <source>
        <dbReference type="PIRSR" id="PIRSR036503-50"/>
    </source>
</evidence>
<dbReference type="KEGG" id="tet:TTHERM_00266490"/>
<evidence type="ECO:0000256" key="4">
    <source>
        <dbReference type="ARBA" id="ARBA00022801"/>
    </source>
</evidence>
<evidence type="ECO:0000259" key="12">
    <source>
        <dbReference type="PROSITE" id="PS51336"/>
    </source>
</evidence>
<sequence length="444" mass="51617">MSKLQAFSWSYKSVQQAKWLLNMYYLSKTKLIFINLFISEFIYYYLINLLVIKQIYYLFNQVANIHIIKQMSEEKFAFITEWYDNNASLVRVYHLYYYLHDGALEMYDAKTKKLFLKKCDYPSIQLKDLYIGAIVNIFSRQHKIVDYADNFTRNNFDQQRQKTLALIKPDAYTNIGKIIQAIEDNNFTINNLKMCKLNLRDAQEFYAEHRGKPFYDELTNYMCSDFIVAIELVGNDCINQWKKVMGPTNCQVARVDAPQSLRAIFGQDGVKNSLHGSDSATSAKRELDFFFSKQSQLKKTAIFKNCTCCVIKPHIVKQKLSGKIIDIILSEGYEISAMQSFFLDRPTSEEFLDLYKGVLPDFIQIVDHLASGLSIALEVRQENVVQNFRELCGPFDPQIAKQSKPNSIRAQFGIDRVRNAVHCTDLQEDGLLEVEFFFCILQNQ</sequence>
<dbReference type="Pfam" id="PF00334">
    <property type="entry name" value="NDK"/>
    <property type="match status" value="2"/>
</dbReference>
<dbReference type="PANTHER" id="PTHR43109:SF2">
    <property type="entry name" value="NUCLEOSIDE DIPHOSPHATE KINASE 7"/>
    <property type="match status" value="1"/>
</dbReference>
<dbReference type="InterPro" id="IPR037993">
    <property type="entry name" value="NDPk7B"/>
</dbReference>
<dbReference type="InterPro" id="IPR006602">
    <property type="entry name" value="DM10_dom"/>
</dbReference>
<dbReference type="InterPro" id="IPR034907">
    <property type="entry name" value="NDK-like_dom"/>
</dbReference>
<dbReference type="CDD" id="cd04415">
    <property type="entry name" value="NDPk7A"/>
    <property type="match status" value="1"/>
</dbReference>
<dbReference type="AlphaFoldDB" id="I7M7Q3"/>
<comment type="caution">
    <text evidence="9">Lacks conserved residue(s) required for the propagation of feature annotation.</text>
</comment>
<dbReference type="PROSITE" id="PS51374">
    <property type="entry name" value="NDPK_LIKE"/>
    <property type="match status" value="2"/>
</dbReference>
<dbReference type="GO" id="GO:0005524">
    <property type="term" value="F:ATP binding"/>
    <property type="evidence" value="ECO:0007669"/>
    <property type="project" value="UniProtKB-KW"/>
</dbReference>
<dbReference type="SUPFAM" id="SSF54919">
    <property type="entry name" value="Nucleoside diphosphate kinase, NDK"/>
    <property type="match status" value="2"/>
</dbReference>
<evidence type="ECO:0000256" key="10">
    <source>
        <dbReference type="RuleBase" id="RU004011"/>
    </source>
</evidence>
<name>I7M7Q3_TETTS</name>
<dbReference type="Gene3D" id="2.30.29.170">
    <property type="match status" value="1"/>
</dbReference>
<keyword evidence="6" id="KW-0966">Cell projection</keyword>
<evidence type="ECO:0000256" key="2">
    <source>
        <dbReference type="ARBA" id="ARBA00004245"/>
    </source>
</evidence>
<protein>
    <submittedName>
        <fullName evidence="13">Nucleoside diphosphate kinase</fullName>
    </submittedName>
</protein>
<feature type="active site" description="Pros-phosphohistidine intermediate" evidence="7">
    <location>
        <position position="275"/>
    </location>
</feature>
<dbReference type="PROSITE" id="PS51336">
    <property type="entry name" value="DM10"/>
    <property type="match status" value="1"/>
</dbReference>
<keyword evidence="11" id="KW-1133">Transmembrane helix</keyword>
<dbReference type="InParanoid" id="I7M7Q3"/>
<dbReference type="Pfam" id="PF25364">
    <property type="entry name" value="PH_NDK7_N"/>
    <property type="match status" value="1"/>
</dbReference>
<organism evidence="13 14">
    <name type="scientific">Tetrahymena thermophila (strain SB210)</name>
    <dbReference type="NCBI Taxonomy" id="312017"/>
    <lineage>
        <taxon>Eukaryota</taxon>
        <taxon>Sar</taxon>
        <taxon>Alveolata</taxon>
        <taxon>Ciliophora</taxon>
        <taxon>Intramacronucleata</taxon>
        <taxon>Oligohymenophorea</taxon>
        <taxon>Hymenostomatida</taxon>
        <taxon>Tetrahymenina</taxon>
        <taxon>Tetrahymenidae</taxon>
        <taxon>Tetrahymena</taxon>
    </lineage>
</organism>
<dbReference type="GO" id="GO:0006241">
    <property type="term" value="P:CTP biosynthetic process"/>
    <property type="evidence" value="ECO:0007669"/>
    <property type="project" value="InterPro"/>
</dbReference>
<evidence type="ECO:0000256" key="11">
    <source>
        <dbReference type="SAM" id="Phobius"/>
    </source>
</evidence>
<dbReference type="PRINTS" id="PR01243">
    <property type="entry name" value="NUCDPKINASE"/>
</dbReference>
<evidence type="ECO:0000256" key="1">
    <source>
        <dbReference type="ARBA" id="ARBA00004138"/>
    </source>
</evidence>
<dbReference type="FunFam" id="3.30.70.141:FF:000004">
    <property type="entry name" value="Nucleoside diphosphate kinase 7"/>
    <property type="match status" value="1"/>
</dbReference>
<dbReference type="GO" id="GO:0006183">
    <property type="term" value="P:GTP biosynthetic process"/>
    <property type="evidence" value="ECO:0007669"/>
    <property type="project" value="InterPro"/>
</dbReference>
<dbReference type="OrthoDB" id="270127at2759"/>
<dbReference type="InterPro" id="IPR036850">
    <property type="entry name" value="NDK-like_dom_sf"/>
</dbReference>
<dbReference type="Proteomes" id="UP000009168">
    <property type="component" value="Unassembled WGS sequence"/>
</dbReference>
<reference evidence="14" key="1">
    <citation type="journal article" date="2006" name="PLoS Biol.">
        <title>Macronuclear genome sequence of the ciliate Tetrahymena thermophila, a model eukaryote.</title>
        <authorList>
            <person name="Eisen J.A."/>
            <person name="Coyne R.S."/>
            <person name="Wu M."/>
            <person name="Wu D."/>
            <person name="Thiagarajan M."/>
            <person name="Wortman J.R."/>
            <person name="Badger J.H."/>
            <person name="Ren Q."/>
            <person name="Amedeo P."/>
            <person name="Jones K.M."/>
            <person name="Tallon L.J."/>
            <person name="Delcher A.L."/>
            <person name="Salzberg S.L."/>
            <person name="Silva J.C."/>
            <person name="Haas B.J."/>
            <person name="Majoros W.H."/>
            <person name="Farzad M."/>
            <person name="Carlton J.M."/>
            <person name="Smith R.K. Jr."/>
            <person name="Garg J."/>
            <person name="Pearlman R.E."/>
            <person name="Karrer K.M."/>
            <person name="Sun L."/>
            <person name="Manning G."/>
            <person name="Elde N.C."/>
            <person name="Turkewitz A.P."/>
            <person name="Asai D.J."/>
            <person name="Wilkes D.E."/>
            <person name="Wang Y."/>
            <person name="Cai H."/>
            <person name="Collins K."/>
            <person name="Stewart B.A."/>
            <person name="Lee S.R."/>
            <person name="Wilamowska K."/>
            <person name="Weinberg Z."/>
            <person name="Ruzzo W.L."/>
            <person name="Wloga D."/>
            <person name="Gaertig J."/>
            <person name="Frankel J."/>
            <person name="Tsao C.-C."/>
            <person name="Gorovsky M.A."/>
            <person name="Keeling P.J."/>
            <person name="Waller R.F."/>
            <person name="Patron N.J."/>
            <person name="Cherry J.M."/>
            <person name="Stover N.A."/>
            <person name="Krieger C.J."/>
            <person name="del Toro C."/>
            <person name="Ryder H.F."/>
            <person name="Williamson S.C."/>
            <person name="Barbeau R.A."/>
            <person name="Hamilton E.P."/>
            <person name="Orias E."/>
        </authorList>
    </citation>
    <scope>NUCLEOTIDE SEQUENCE [LARGE SCALE GENOMIC DNA]</scope>
    <source>
        <strain evidence="14">SB210</strain>
    </source>
</reference>
<dbReference type="CDD" id="cd04412">
    <property type="entry name" value="NDPk7B"/>
    <property type="match status" value="1"/>
</dbReference>
<keyword evidence="14" id="KW-1185">Reference proteome</keyword>
<feature type="domain" description="DM10" evidence="12">
    <location>
        <begin position="72"/>
        <end position="160"/>
    </location>
</feature>
<dbReference type="GO" id="GO:0005879">
    <property type="term" value="C:axonemal microtubule"/>
    <property type="evidence" value="ECO:0007669"/>
    <property type="project" value="TreeGrafter"/>
</dbReference>
<feature type="transmembrane region" description="Helical" evidence="11">
    <location>
        <begin position="31"/>
        <end position="51"/>
    </location>
</feature>
<keyword evidence="8" id="KW-0547">Nucleotide-binding</keyword>
<evidence type="ECO:0000313" key="14">
    <source>
        <dbReference type="Proteomes" id="UP000009168"/>
    </source>
</evidence>
<comment type="similarity">
    <text evidence="9 10">Belongs to the NDK family.</text>
</comment>
<keyword evidence="3" id="KW-0963">Cytoplasm</keyword>
<dbReference type="InterPro" id="IPR057579">
    <property type="entry name" value="DM10_NDK7"/>
</dbReference>
<dbReference type="FunFam" id="3.30.70.141:FF:000010">
    <property type="entry name" value="Nucleoside diphosphate kinase 7"/>
    <property type="match status" value="1"/>
</dbReference>
<dbReference type="Gene3D" id="3.30.70.141">
    <property type="entry name" value="Nucleoside diphosphate kinase-like domain"/>
    <property type="match status" value="2"/>
</dbReference>
<dbReference type="PANTHER" id="PTHR43109">
    <property type="entry name" value="NUCLEOSIDE DIPHOSPHATE KINASE 7"/>
    <property type="match status" value="1"/>
</dbReference>
<dbReference type="SMR" id="I7M7Q3"/>
<keyword evidence="5" id="KW-0206">Cytoskeleton</keyword>
<proteinExistence type="inferred from homology"/>
<evidence type="ECO:0000256" key="3">
    <source>
        <dbReference type="ARBA" id="ARBA00022490"/>
    </source>
</evidence>
<comment type="subcellular location">
    <subcellularLocation>
        <location evidence="1">Cell projection</location>
        <location evidence="1">Cilium</location>
    </subcellularLocation>
    <subcellularLocation>
        <location evidence="2">Cytoplasm</location>
        <location evidence="2">Cytoskeleton</location>
    </subcellularLocation>
</comment>
<gene>
    <name evidence="13" type="ORF">TTHERM_00266490</name>
</gene>
<evidence type="ECO:0000256" key="6">
    <source>
        <dbReference type="ARBA" id="ARBA00023273"/>
    </source>
</evidence>
<dbReference type="EMBL" id="GG662703">
    <property type="protein sequence ID" value="EAR95639.3"/>
    <property type="molecule type" value="Genomic_DNA"/>
</dbReference>
<accession>I7M7Q3</accession>
<dbReference type="InterPro" id="IPR035525">
    <property type="entry name" value="NDPk7A"/>
</dbReference>
<dbReference type="PIRSF" id="PIRSF036503">
    <property type="entry name" value="NDK7"/>
    <property type="match status" value="1"/>
</dbReference>
<keyword evidence="4" id="KW-0378">Hydrolase</keyword>
<dbReference type="SMART" id="SM00562">
    <property type="entry name" value="NDK"/>
    <property type="match status" value="2"/>
</dbReference>
<evidence type="ECO:0000256" key="9">
    <source>
        <dbReference type="PROSITE-ProRule" id="PRU00706"/>
    </source>
</evidence>
<dbReference type="STRING" id="312017.I7M7Q3"/>
<keyword evidence="13" id="KW-0808">Transferase</keyword>
<evidence type="ECO:0000256" key="5">
    <source>
        <dbReference type="ARBA" id="ARBA00023212"/>
    </source>
</evidence>
<dbReference type="GO" id="GO:0006228">
    <property type="term" value="P:UTP biosynthetic process"/>
    <property type="evidence" value="ECO:0007669"/>
    <property type="project" value="InterPro"/>
</dbReference>
<dbReference type="eggNOG" id="KOG0888">
    <property type="taxonomic scope" value="Eukaryota"/>
</dbReference>
<keyword evidence="8" id="KW-0067">ATP-binding</keyword>
<dbReference type="GO" id="GO:0016787">
    <property type="term" value="F:hydrolase activity"/>
    <property type="evidence" value="ECO:0007669"/>
    <property type="project" value="UniProtKB-KW"/>
</dbReference>
<dbReference type="RefSeq" id="XP_001015884.3">
    <property type="nucleotide sequence ID" value="XM_001015884.3"/>
</dbReference>
<keyword evidence="11" id="KW-0472">Membrane</keyword>
<evidence type="ECO:0000256" key="8">
    <source>
        <dbReference type="PIRSR" id="PIRSR036503-51"/>
    </source>
</evidence>
<dbReference type="GO" id="GO:0004550">
    <property type="term" value="F:nucleoside diphosphate kinase activity"/>
    <property type="evidence" value="ECO:0007669"/>
    <property type="project" value="InterPro"/>
</dbReference>
<keyword evidence="11" id="KW-0812">Transmembrane</keyword>
<dbReference type="GeneID" id="7840723"/>
<dbReference type="SMART" id="SM00676">
    <property type="entry name" value="DM10"/>
    <property type="match status" value="1"/>
</dbReference>